<reference evidence="19" key="1">
    <citation type="submission" date="2017-03" db="EMBL/GenBank/DDBJ databases">
        <authorList>
            <person name="Sharma R."/>
            <person name="Thines M."/>
        </authorList>
    </citation>
    <scope>NUCLEOTIDE SEQUENCE [LARGE SCALE GENOMIC DNA]</scope>
</reference>
<dbReference type="InterPro" id="IPR011009">
    <property type="entry name" value="Kinase-like_dom_sf"/>
</dbReference>
<dbReference type="PANTHER" id="PTHR43047">
    <property type="entry name" value="TWO-COMPONENT HISTIDINE PROTEIN KINASE"/>
    <property type="match status" value="1"/>
</dbReference>
<comment type="subcellular location">
    <subcellularLocation>
        <location evidence="2">Cell membrane</location>
        <topology evidence="2">Multi-pass membrane protein</topology>
    </subcellularLocation>
</comment>
<dbReference type="SMART" id="SM00065">
    <property type="entry name" value="GAF"/>
    <property type="match status" value="1"/>
</dbReference>
<dbReference type="PANTHER" id="PTHR43047:SF46">
    <property type="entry name" value="HISTIDINE KINASE_RESPONSE REGULATOR, PUTATIVE (AFU_ORTHOLOGUE AFUA_3G12550)-RELATED"/>
    <property type="match status" value="1"/>
</dbReference>
<evidence type="ECO:0000256" key="6">
    <source>
        <dbReference type="ARBA" id="ARBA00022679"/>
    </source>
</evidence>
<evidence type="ECO:0000256" key="5">
    <source>
        <dbReference type="ARBA" id="ARBA00022553"/>
    </source>
</evidence>
<feature type="compositionally biased region" description="Polar residues" evidence="14">
    <location>
        <begin position="83"/>
        <end position="94"/>
    </location>
</feature>
<evidence type="ECO:0000256" key="2">
    <source>
        <dbReference type="ARBA" id="ARBA00004651"/>
    </source>
</evidence>
<evidence type="ECO:0000256" key="4">
    <source>
        <dbReference type="ARBA" id="ARBA00022475"/>
    </source>
</evidence>
<evidence type="ECO:0000256" key="3">
    <source>
        <dbReference type="ARBA" id="ARBA00012438"/>
    </source>
</evidence>
<evidence type="ECO:0000259" key="17">
    <source>
        <dbReference type="PROSITE" id="PS50110"/>
    </source>
</evidence>
<dbReference type="Pfam" id="PF00512">
    <property type="entry name" value="HisKA"/>
    <property type="match status" value="1"/>
</dbReference>
<dbReference type="SMART" id="SM00387">
    <property type="entry name" value="HATPase_c"/>
    <property type="match status" value="1"/>
</dbReference>
<dbReference type="InterPro" id="IPR029016">
    <property type="entry name" value="GAF-like_dom_sf"/>
</dbReference>
<dbReference type="Proteomes" id="UP000192927">
    <property type="component" value="Unassembled WGS sequence"/>
</dbReference>
<feature type="modified residue" description="4-aspartylphosphate" evidence="13">
    <location>
        <position position="2213"/>
    </location>
</feature>
<evidence type="ECO:0000259" key="16">
    <source>
        <dbReference type="PROSITE" id="PS50109"/>
    </source>
</evidence>
<dbReference type="FunFam" id="3.40.50.2300:FF:000285">
    <property type="entry name" value="Putative sensor histidine kinase/response regulator"/>
    <property type="match status" value="1"/>
</dbReference>
<dbReference type="GO" id="GO:0009927">
    <property type="term" value="F:histidine phosphotransfer kinase activity"/>
    <property type="evidence" value="ECO:0007669"/>
    <property type="project" value="TreeGrafter"/>
</dbReference>
<evidence type="ECO:0000313" key="19">
    <source>
        <dbReference type="Proteomes" id="UP000192927"/>
    </source>
</evidence>
<evidence type="ECO:0000256" key="11">
    <source>
        <dbReference type="ARBA" id="ARBA00022989"/>
    </source>
</evidence>
<feature type="region of interest" description="Disordered" evidence="14">
    <location>
        <begin position="678"/>
        <end position="704"/>
    </location>
</feature>
<keyword evidence="5 13" id="KW-0597">Phosphoprotein</keyword>
<dbReference type="CDD" id="cd00082">
    <property type="entry name" value="HisKA"/>
    <property type="match status" value="1"/>
</dbReference>
<feature type="region of interest" description="Disordered" evidence="14">
    <location>
        <begin position="2306"/>
        <end position="2335"/>
    </location>
</feature>
<organism evidence="18 19">
    <name type="scientific">Lasallia pustulata</name>
    <dbReference type="NCBI Taxonomy" id="136370"/>
    <lineage>
        <taxon>Eukaryota</taxon>
        <taxon>Fungi</taxon>
        <taxon>Dikarya</taxon>
        <taxon>Ascomycota</taxon>
        <taxon>Pezizomycotina</taxon>
        <taxon>Lecanoromycetes</taxon>
        <taxon>OSLEUM clade</taxon>
        <taxon>Umbilicariomycetidae</taxon>
        <taxon>Umbilicariales</taxon>
        <taxon>Umbilicariaceae</taxon>
        <taxon>Lasallia</taxon>
    </lineage>
</organism>
<feature type="domain" description="Response regulatory" evidence="17">
    <location>
        <begin position="2159"/>
        <end position="2282"/>
    </location>
</feature>
<dbReference type="Gene3D" id="3.30.450.40">
    <property type="match status" value="1"/>
</dbReference>
<feature type="compositionally biased region" description="Low complexity" evidence="14">
    <location>
        <begin position="55"/>
        <end position="65"/>
    </location>
</feature>
<sequence length="2335" mass="258662">MEETVTPGAQLPSPPLRLFDRLAQLPGYSWDQSVEPFHSSYNNWHVFGIRHVTTSSQGTTKSTSTNRSSPKNAPRPSVKHYDTNASDAASDVSSTRADLERAYIPVIARVSTHALRLEREFHLCKSLVQTSDPTCNHTLKPIELLRLPSLQGDRGPIVVSIFESSGRNYLKELVDFGPAWLGAQPWPTSNHIGAENTPSRPSSQVSLSVFLDFAIGATECLELMHHGNMVHGEIRMDSFHFSSETGIVKLINFGSGPRSFENGLTSQGWLHLSREIGIKTKLQFIAPEQTGRMPAEPDSRTDIYSLGVLFWTMLTREPIFVGETPMDIIQSVLGRRITPVSSKRMDVPDIISSIIQKMTQKQIDERYHSATGLKYDLLEVQRILEDGDGEALKNFKIGTRDISSFFVLPTAIFGRDEERQMIVNVIEKVSRRQQTTNLIVNGNGLYSISSGSTMSDGLMESNDNEESSISDGSSAKESRNKSIGAPTPPVNQRNDSAESTTTAITIGKPPMEPTDSRDSVNTKSSINSQGGAASAGKGHTVETGSVPQARGSHKLRRKGVCEVITIIGAAGLGKSTLVQSVQGDIRRRGYLSSAKFDQARKAPFEPVLKVMSSLFRQIFSESDLNTEYHNLIRTNIRPIWPLLSSMLDLPENLISLGSQSVAKTSSSFSQQGYNKSIKTEMRDSGSTHSSVSNASGPSLAEPIRGGNTTKSLRFLSTFLEVLRVLSARKLICLCLDDLQFADEESLDLIANIITGKVRIVLMITCRDSEMLPNRIRSVLDESTANITKIKLAPLSEEDVVEYVASTLYSTPDLVFPLAAVCLEKSRGNPFYLRQILEVCYQKNCLWYSWKNSTWEYDLDRVFKEFETEDYGQQLNLAFITRRLKEQLPPAARSILAWASLLGNIFSFSLVQRLLSGEFDYGDDTVEAQGTPGANMIFSPQPIKYVVEGLQANLQAFILVAGENDDSFRFSHDRYVQAAAALAEARQVEKMHFIIAQTMMKYPDLDDRSLYTRARHICQAAELIKQRISYRKIFRELLSQAARNANDSGARPTTLLYYETCLKLMQPEPWKDGAPDVYYEETLETYTQAAEIYWHQGQFDEALSLLGSLFAHARTAADKAPAWIIQSRLHMHRGEGPAAFNSLKSSLTELGLRFESSASWEACDRAYQKLVPQLLEMNEDEIAQRPLSKDPNVISMGAVLIESMGVAFWSSPILYYQMATKMIEVYLQRGCFIQIGLGFCHFASIVSSRHGVSSFGRKMYTVSQQLLRRFNDTYTLGRGLTISILFVGHLFTPIREHLHELEEAVDYTISSGDRLAFLVAVGALAISRLYLGHNLPELESFCAYASDDFGDSTVDIRGSVLLIAVRQVARALQGKTWTEDASTVMSDANHETDKYMENIAARATNIERPRDVYNSLALIPLFLYGHYDHVIQTANDLRRTVHELWGVRNNRLTLFYLSLALVARTRQNPSDDGDKDVLDTVIGYQKQIEQWQVECEVNYLMWSLLIEAECCEMTGSYHAGIQAYEAAIDTSQVHGFALEEAIAFELQGEFYVRRGAKRAARAALEDAIAAYARISASGKVDQLGVKHEWILKQSTMFSRTADMGVQTANSIGDIGNTQFRIEENERQETRHLGKESAGDRTKAWLNPGSGPKGKGILPGQDVTELGLDVLDLQSILEFNQAISSELQIDRLLAKMTEIIMESAGAQADFAGVVTESDEGGWSIVASGTQDGISAEAVPLLDIGDETTKQVLLFTLRFKEPVFVHNLLHDERFSSSSSSRSVIALPILQGDRLLGVLYLEGQPNSFTDRNLGLLQLFCCQVAISIANALLFKRIQKVSASNTSMIASQKLALAKAREAENKAKLAEAEAMRNLRLKEEAAKAKSMFLANVSHELRTPLNGVIGMSELLKGTSLNKEQEGYSDSIRVCADTLLTVINDILDFSKLEAGKMKLFSVPLKLHETITEVVRALSYTNIERGLQTFEDLDLDPELVVLGDPVRLHQIFMNLLSNSYKFTAKGSVTVRSQTDYEDERSVRVTCSVIDTGIGITQEQLSRLWIPFSQADSSTQRSYGGSGLGLSICKALINVLKGRIWLESQPGKGTTVSFTLTFAKAPREATTTVQQITAFDPDPIPTWSTDAEGPQYTSSVASVIDLSQVPREKLRICIAEDNPINQKIAVSFVAKLGFKSEAYNDGMQAVEALRANAKAKNPFHLVLMDVQMPVLDGYDATRLIRQDPDPAVRSVLIIAMTASAIRGDREKCLEAGMNNYMAKPVRAAVLKTMLEDYLSQPPTAFPNLQQTAKEIAREAIEEGRTVDGSEDPAAGSNSRRPSAIRVPAVVD</sequence>
<keyword evidence="11" id="KW-1133">Transmembrane helix</keyword>
<evidence type="ECO:0000256" key="9">
    <source>
        <dbReference type="ARBA" id="ARBA00022777"/>
    </source>
</evidence>
<keyword evidence="4" id="KW-1003">Cell membrane</keyword>
<feature type="region of interest" description="Disordered" evidence="14">
    <location>
        <begin position="1626"/>
        <end position="1656"/>
    </location>
</feature>
<keyword evidence="7" id="KW-0812">Transmembrane</keyword>
<dbReference type="PROSITE" id="PS50109">
    <property type="entry name" value="HIS_KIN"/>
    <property type="match status" value="1"/>
</dbReference>
<feature type="domain" description="Protein kinase" evidence="15">
    <location>
        <begin position="49"/>
        <end position="378"/>
    </location>
</feature>
<dbReference type="InterPro" id="IPR036097">
    <property type="entry name" value="HisK_dim/P_sf"/>
</dbReference>
<dbReference type="InterPro" id="IPR036890">
    <property type="entry name" value="HATPase_C_sf"/>
</dbReference>
<evidence type="ECO:0000256" key="14">
    <source>
        <dbReference type="SAM" id="MobiDB-lite"/>
    </source>
</evidence>
<evidence type="ECO:0000256" key="10">
    <source>
        <dbReference type="ARBA" id="ARBA00022840"/>
    </source>
</evidence>
<feature type="compositionally biased region" description="Polar residues" evidence="14">
    <location>
        <begin position="521"/>
        <end position="531"/>
    </location>
</feature>
<keyword evidence="10" id="KW-0067">ATP-binding</keyword>
<keyword evidence="6" id="KW-0808">Transferase</keyword>
<dbReference type="InterPro" id="IPR027417">
    <property type="entry name" value="P-loop_NTPase"/>
</dbReference>
<feature type="region of interest" description="Disordered" evidence="14">
    <location>
        <begin position="454"/>
        <end position="553"/>
    </location>
</feature>
<evidence type="ECO:0000313" key="18">
    <source>
        <dbReference type="EMBL" id="SLM34249.1"/>
    </source>
</evidence>
<dbReference type="InterPro" id="IPR005467">
    <property type="entry name" value="His_kinase_dom"/>
</dbReference>
<accession>A0A1W5CUA3</accession>
<dbReference type="PROSITE" id="PS50110">
    <property type="entry name" value="RESPONSE_REGULATORY"/>
    <property type="match status" value="1"/>
</dbReference>
<dbReference type="InterPro" id="IPR041664">
    <property type="entry name" value="AAA_16"/>
</dbReference>
<dbReference type="SMART" id="SM00220">
    <property type="entry name" value="S_TKc"/>
    <property type="match status" value="1"/>
</dbReference>
<dbReference type="Gene3D" id="1.10.510.10">
    <property type="entry name" value="Transferase(Phosphotransferase) domain 1"/>
    <property type="match status" value="1"/>
</dbReference>
<comment type="catalytic activity">
    <reaction evidence="1">
        <text>ATP + protein L-histidine = ADP + protein N-phospho-L-histidine.</text>
        <dbReference type="EC" id="2.7.13.3"/>
    </reaction>
</comment>
<dbReference type="SMART" id="SM00388">
    <property type="entry name" value="HisKA"/>
    <property type="match status" value="1"/>
</dbReference>
<dbReference type="SUPFAM" id="SSF52540">
    <property type="entry name" value="P-loop containing nucleoside triphosphate hydrolases"/>
    <property type="match status" value="1"/>
</dbReference>
<dbReference type="Pfam" id="PF00072">
    <property type="entry name" value="Response_reg"/>
    <property type="match status" value="1"/>
</dbReference>
<feature type="compositionally biased region" description="Polar residues" evidence="14">
    <location>
        <begin position="686"/>
        <end position="696"/>
    </location>
</feature>
<dbReference type="SUPFAM" id="SSF47384">
    <property type="entry name" value="Homodimeric domain of signal transducing histidine kinase"/>
    <property type="match status" value="1"/>
</dbReference>
<dbReference type="Pfam" id="PF00069">
    <property type="entry name" value="Pkinase"/>
    <property type="match status" value="1"/>
</dbReference>
<dbReference type="SUPFAM" id="SSF52172">
    <property type="entry name" value="CheY-like"/>
    <property type="match status" value="1"/>
</dbReference>
<evidence type="ECO:0000259" key="15">
    <source>
        <dbReference type="PROSITE" id="PS50011"/>
    </source>
</evidence>
<dbReference type="InterPro" id="IPR001789">
    <property type="entry name" value="Sig_transdc_resp-reg_receiver"/>
</dbReference>
<evidence type="ECO:0000256" key="8">
    <source>
        <dbReference type="ARBA" id="ARBA00022741"/>
    </source>
</evidence>
<dbReference type="CDD" id="cd16922">
    <property type="entry name" value="HATPase_EvgS-ArcB-TorS-like"/>
    <property type="match status" value="1"/>
</dbReference>
<dbReference type="InterPro" id="IPR000719">
    <property type="entry name" value="Prot_kinase_dom"/>
</dbReference>
<proteinExistence type="predicted"/>
<dbReference type="FunFam" id="1.10.510.10:FF:000579">
    <property type="entry name" value="Sensor histidine kinase/response regulator, putative"/>
    <property type="match status" value="1"/>
</dbReference>
<dbReference type="FunFam" id="1.10.287.130:FF:000003">
    <property type="entry name" value="Histidine kinase"/>
    <property type="match status" value="1"/>
</dbReference>
<keyword evidence="19" id="KW-1185">Reference proteome</keyword>
<dbReference type="EMBL" id="FWEW01000268">
    <property type="protein sequence ID" value="SLM34249.1"/>
    <property type="molecule type" value="Genomic_DNA"/>
</dbReference>
<dbReference type="InterPro" id="IPR003661">
    <property type="entry name" value="HisK_dim/P_dom"/>
</dbReference>
<dbReference type="Pfam" id="PF02518">
    <property type="entry name" value="HATPase_c"/>
    <property type="match status" value="1"/>
</dbReference>
<evidence type="ECO:0000256" key="12">
    <source>
        <dbReference type="ARBA" id="ARBA00023136"/>
    </source>
</evidence>
<feature type="domain" description="Histidine kinase" evidence="16">
    <location>
        <begin position="1887"/>
        <end position="2108"/>
    </location>
</feature>
<dbReference type="Gene3D" id="1.10.287.130">
    <property type="match status" value="1"/>
</dbReference>
<dbReference type="InterPro" id="IPR003018">
    <property type="entry name" value="GAF"/>
</dbReference>
<dbReference type="Pfam" id="PF13191">
    <property type="entry name" value="AAA_16"/>
    <property type="match status" value="1"/>
</dbReference>
<dbReference type="GO" id="GO:0005886">
    <property type="term" value="C:plasma membrane"/>
    <property type="evidence" value="ECO:0007669"/>
    <property type="project" value="UniProtKB-SubCell"/>
</dbReference>
<dbReference type="InterPro" id="IPR011006">
    <property type="entry name" value="CheY-like_superfamily"/>
</dbReference>
<evidence type="ECO:0000256" key="13">
    <source>
        <dbReference type="PROSITE-ProRule" id="PRU00169"/>
    </source>
</evidence>
<dbReference type="SUPFAM" id="SSF56112">
    <property type="entry name" value="Protein kinase-like (PK-like)"/>
    <property type="match status" value="1"/>
</dbReference>
<dbReference type="FunFam" id="3.30.565.10:FF:000010">
    <property type="entry name" value="Sensor histidine kinase RcsC"/>
    <property type="match status" value="1"/>
</dbReference>
<dbReference type="GO" id="GO:0005524">
    <property type="term" value="F:ATP binding"/>
    <property type="evidence" value="ECO:0007669"/>
    <property type="project" value="UniProtKB-KW"/>
</dbReference>
<keyword evidence="12" id="KW-0472">Membrane</keyword>
<dbReference type="SMART" id="SM00448">
    <property type="entry name" value="REC"/>
    <property type="match status" value="1"/>
</dbReference>
<dbReference type="EC" id="2.7.13.3" evidence="3"/>
<evidence type="ECO:0000256" key="7">
    <source>
        <dbReference type="ARBA" id="ARBA00022692"/>
    </source>
</evidence>
<dbReference type="SUPFAM" id="SSF55874">
    <property type="entry name" value="ATPase domain of HSP90 chaperone/DNA topoisomerase II/histidine kinase"/>
    <property type="match status" value="1"/>
</dbReference>
<dbReference type="PROSITE" id="PS50011">
    <property type="entry name" value="PROTEIN_KINASE_DOM"/>
    <property type="match status" value="1"/>
</dbReference>
<feature type="compositionally biased region" description="Polar residues" evidence="14">
    <location>
        <begin position="490"/>
        <end position="504"/>
    </location>
</feature>
<keyword evidence="8" id="KW-0547">Nucleotide-binding</keyword>
<name>A0A1W5CUA3_9LECA</name>
<feature type="region of interest" description="Disordered" evidence="14">
    <location>
        <begin position="55"/>
        <end position="94"/>
    </location>
</feature>
<dbReference type="CDD" id="cd17546">
    <property type="entry name" value="REC_hyHK_CKI1_RcsC-like"/>
    <property type="match status" value="1"/>
</dbReference>
<dbReference type="InterPro" id="IPR003594">
    <property type="entry name" value="HATPase_dom"/>
</dbReference>
<keyword evidence="9 18" id="KW-0418">Kinase</keyword>
<dbReference type="GO" id="GO:0000155">
    <property type="term" value="F:phosphorelay sensor kinase activity"/>
    <property type="evidence" value="ECO:0007669"/>
    <property type="project" value="InterPro"/>
</dbReference>
<feature type="compositionally biased region" description="Basic and acidic residues" evidence="14">
    <location>
        <begin position="1626"/>
        <end position="1641"/>
    </location>
</feature>
<dbReference type="SUPFAM" id="SSF55781">
    <property type="entry name" value="GAF domain-like"/>
    <property type="match status" value="1"/>
</dbReference>
<dbReference type="PRINTS" id="PR00344">
    <property type="entry name" value="BCTRLSENSOR"/>
</dbReference>
<evidence type="ECO:0000256" key="1">
    <source>
        <dbReference type="ARBA" id="ARBA00000085"/>
    </source>
</evidence>
<protein>
    <recommendedName>
        <fullName evidence="3">histidine kinase</fullName>
        <ecNumber evidence="3">2.7.13.3</ecNumber>
    </recommendedName>
</protein>
<dbReference type="Gene3D" id="3.30.565.10">
    <property type="entry name" value="Histidine kinase-like ATPase, C-terminal domain"/>
    <property type="match status" value="1"/>
</dbReference>
<dbReference type="Pfam" id="PF01590">
    <property type="entry name" value="GAF"/>
    <property type="match status" value="1"/>
</dbReference>
<dbReference type="Gene3D" id="3.40.50.2300">
    <property type="match status" value="1"/>
</dbReference>
<dbReference type="InterPro" id="IPR004358">
    <property type="entry name" value="Sig_transdc_His_kin-like_C"/>
</dbReference>